<feature type="transmembrane region" description="Helical" evidence="6">
    <location>
        <begin position="368"/>
        <end position="389"/>
    </location>
</feature>
<dbReference type="GO" id="GO:0005886">
    <property type="term" value="C:plasma membrane"/>
    <property type="evidence" value="ECO:0007669"/>
    <property type="project" value="UniProtKB-SubCell"/>
</dbReference>
<feature type="transmembrane region" description="Helical" evidence="6">
    <location>
        <begin position="333"/>
        <end position="356"/>
    </location>
</feature>
<evidence type="ECO:0000256" key="3">
    <source>
        <dbReference type="ARBA" id="ARBA00022692"/>
    </source>
</evidence>
<keyword evidence="4 6" id="KW-1133">Transmembrane helix</keyword>
<dbReference type="CDD" id="cd13128">
    <property type="entry name" value="MATE_Wzx_like"/>
    <property type="match status" value="1"/>
</dbReference>
<dbReference type="InterPro" id="IPR050833">
    <property type="entry name" value="Poly_Biosynth_Transport"/>
</dbReference>
<dbReference type="AlphaFoldDB" id="A0A6N3FKR5"/>
<dbReference type="EMBL" id="CACRUW010000018">
    <property type="protein sequence ID" value="VYU52601.1"/>
    <property type="molecule type" value="Genomic_DNA"/>
</dbReference>
<evidence type="ECO:0000256" key="4">
    <source>
        <dbReference type="ARBA" id="ARBA00022989"/>
    </source>
</evidence>
<evidence type="ECO:0000313" key="7">
    <source>
        <dbReference type="EMBL" id="VYU52601.1"/>
    </source>
</evidence>
<protein>
    <submittedName>
        <fullName evidence="7">O-antigen transporter</fullName>
    </submittedName>
</protein>
<feature type="transmembrane region" description="Helical" evidence="6">
    <location>
        <begin position="182"/>
        <end position="204"/>
    </location>
</feature>
<gene>
    <name evidence="7" type="primary">rfbX_3</name>
    <name evidence="7" type="ORF">PDLFYP31_02938</name>
</gene>
<feature type="transmembrane region" description="Helical" evidence="6">
    <location>
        <begin position="56"/>
        <end position="79"/>
    </location>
</feature>
<name>A0A6N3FKR5_PARDI</name>
<keyword evidence="2" id="KW-1003">Cell membrane</keyword>
<dbReference type="RefSeq" id="WP_083785434.1">
    <property type="nucleotide sequence ID" value="NZ_CACRUW010000018.1"/>
</dbReference>
<reference evidence="7" key="1">
    <citation type="submission" date="2019-11" db="EMBL/GenBank/DDBJ databases">
        <authorList>
            <person name="Feng L."/>
        </authorList>
    </citation>
    <scope>NUCLEOTIDE SEQUENCE</scope>
    <source>
        <strain evidence="7">PdistasonisLFYP31</strain>
    </source>
</reference>
<accession>A0A6N3FKR5</accession>
<dbReference type="InterPro" id="IPR002797">
    <property type="entry name" value="Polysacc_synth"/>
</dbReference>
<feature type="transmembrane region" description="Helical" evidence="6">
    <location>
        <begin position="24"/>
        <end position="44"/>
    </location>
</feature>
<dbReference type="Pfam" id="PF01943">
    <property type="entry name" value="Polysacc_synt"/>
    <property type="match status" value="1"/>
</dbReference>
<evidence type="ECO:0000256" key="6">
    <source>
        <dbReference type="SAM" id="Phobius"/>
    </source>
</evidence>
<feature type="transmembrane region" description="Helical" evidence="6">
    <location>
        <begin position="395"/>
        <end position="417"/>
    </location>
</feature>
<evidence type="ECO:0000256" key="2">
    <source>
        <dbReference type="ARBA" id="ARBA00022475"/>
    </source>
</evidence>
<organism evidence="7">
    <name type="scientific">Parabacteroides distasonis</name>
    <dbReference type="NCBI Taxonomy" id="823"/>
    <lineage>
        <taxon>Bacteria</taxon>
        <taxon>Pseudomonadati</taxon>
        <taxon>Bacteroidota</taxon>
        <taxon>Bacteroidia</taxon>
        <taxon>Bacteroidales</taxon>
        <taxon>Tannerellaceae</taxon>
        <taxon>Parabacteroides</taxon>
    </lineage>
</organism>
<comment type="subcellular location">
    <subcellularLocation>
        <location evidence="1">Cell membrane</location>
        <topology evidence="1">Multi-pass membrane protein</topology>
    </subcellularLocation>
</comment>
<keyword evidence="5 6" id="KW-0472">Membrane</keyword>
<keyword evidence="3 6" id="KW-0812">Transmembrane</keyword>
<dbReference type="PANTHER" id="PTHR30250">
    <property type="entry name" value="PST FAMILY PREDICTED COLANIC ACID TRANSPORTER"/>
    <property type="match status" value="1"/>
</dbReference>
<feature type="transmembrane region" description="Helical" evidence="6">
    <location>
        <begin position="429"/>
        <end position="448"/>
    </location>
</feature>
<feature type="transmembrane region" description="Helical" evidence="6">
    <location>
        <begin position="302"/>
        <end position="321"/>
    </location>
</feature>
<feature type="transmembrane region" description="Helical" evidence="6">
    <location>
        <begin position="129"/>
        <end position="151"/>
    </location>
</feature>
<sequence>MSNLINGCFEFGVFVMEGKIKKNLVYNVCYQLLVIILPFITAPYVSRVLGAYNIGIYSYTQALANYFYLFVMLGVINYGNRTIAAIRDDRNTLDKTFWEIYSFQLLVGLFVTALYFIYCISYVKENRLIYCMQFFYVASGIFDVNWLCFGLEKFKLTTIRSVIVRLGMVFAIFLFVKDQSDLSIYTGILSVGSLLAVLAVWPFVLSNVNFRRPSLTGIVKHIKPNLVLFLPVVAVSLYNIMDKLMLGSFSTEEEVGFYTYAERITQIPNTIILALNSVLMPRMANLYAKNDTIKTRNMMDNIMLFAMFMSVLMAFILARIAPNFAPWFYGDEFARCGLFIVILCPIIIFKGWAGVLRTQYIIPKGKDRVFITSLTIGAVVNLIINYCLIPKYSGIGAVVGTLFAEFAVCLVQFTMIYKEIPFKIYLKDGLAFCCMGLVMYNAVLYIEYLNVSPFFTMVIQIVIGTILFTILAVFYCIKVKGINVRNKILYELKK</sequence>
<feature type="transmembrane region" description="Helical" evidence="6">
    <location>
        <begin position="261"/>
        <end position="281"/>
    </location>
</feature>
<feature type="transmembrane region" description="Helical" evidence="6">
    <location>
        <begin position="158"/>
        <end position="176"/>
    </location>
</feature>
<proteinExistence type="predicted"/>
<feature type="transmembrane region" description="Helical" evidence="6">
    <location>
        <begin position="100"/>
        <end position="123"/>
    </location>
</feature>
<feature type="transmembrane region" description="Helical" evidence="6">
    <location>
        <begin position="454"/>
        <end position="477"/>
    </location>
</feature>
<feature type="transmembrane region" description="Helical" evidence="6">
    <location>
        <begin position="225"/>
        <end position="241"/>
    </location>
</feature>
<dbReference type="PANTHER" id="PTHR30250:SF11">
    <property type="entry name" value="O-ANTIGEN TRANSPORTER-RELATED"/>
    <property type="match status" value="1"/>
</dbReference>
<evidence type="ECO:0000256" key="5">
    <source>
        <dbReference type="ARBA" id="ARBA00023136"/>
    </source>
</evidence>
<evidence type="ECO:0000256" key="1">
    <source>
        <dbReference type="ARBA" id="ARBA00004651"/>
    </source>
</evidence>